<dbReference type="InterPro" id="IPR003715">
    <property type="entry name" value="Poly_export_N"/>
</dbReference>
<dbReference type="Proteomes" id="UP000181790">
    <property type="component" value="Unassembled WGS sequence"/>
</dbReference>
<dbReference type="InterPro" id="IPR049712">
    <property type="entry name" value="Poly_export"/>
</dbReference>
<dbReference type="PANTHER" id="PTHR33619:SF3">
    <property type="entry name" value="POLYSACCHARIDE EXPORT PROTEIN GFCE-RELATED"/>
    <property type="match status" value="1"/>
</dbReference>
<dbReference type="OrthoDB" id="662756at2"/>
<accession>A0A1S2VGE4</accession>
<gene>
    <name evidence="4" type="ORF">BLX24_17025</name>
</gene>
<dbReference type="AlphaFoldDB" id="A0A1S2VGE4"/>
<dbReference type="GO" id="GO:0015159">
    <property type="term" value="F:polysaccharide transmembrane transporter activity"/>
    <property type="evidence" value="ECO:0007669"/>
    <property type="project" value="InterPro"/>
</dbReference>
<keyword evidence="4" id="KW-0813">Transport</keyword>
<keyword evidence="2" id="KW-0472">Membrane</keyword>
<organism evidence="4 5">
    <name type="scientific">Arsenicibacter rosenii</name>
    <dbReference type="NCBI Taxonomy" id="1750698"/>
    <lineage>
        <taxon>Bacteria</taxon>
        <taxon>Pseudomonadati</taxon>
        <taxon>Bacteroidota</taxon>
        <taxon>Cytophagia</taxon>
        <taxon>Cytophagales</taxon>
        <taxon>Spirosomataceae</taxon>
        <taxon>Arsenicibacter</taxon>
    </lineage>
</organism>
<feature type="transmembrane region" description="Helical" evidence="2">
    <location>
        <begin position="247"/>
        <end position="265"/>
    </location>
</feature>
<dbReference type="Gene3D" id="3.30.1950.10">
    <property type="entry name" value="wza like domain"/>
    <property type="match status" value="1"/>
</dbReference>
<evidence type="ECO:0000313" key="4">
    <source>
        <dbReference type="EMBL" id="OIN57803.1"/>
    </source>
</evidence>
<dbReference type="RefSeq" id="WP_071504391.1">
    <property type="nucleotide sequence ID" value="NZ_MORL01000009.1"/>
</dbReference>
<protein>
    <submittedName>
        <fullName evidence="4">Sugar transporter</fullName>
    </submittedName>
</protein>
<sequence>MRIYQQIIVVLKLTVGVFLVGVFTGCTSAKELVYFQKDSFSNSTQAIVEQAPLTIRTGDVLSIQVSSLNPEAADFFNPYTNSGTENKTAYQFTGTNPLPPAVGYLVDPEGTIEMPLIGKIDVRNQTVSQAAGTIRERLKKYLREPTVSIRNQSFRISVLGEVARPSLFTIPDDHITLLEALSLAGDVTIYGRRDNVLLIREQNGQRSFIRIDMTRRDLFRSPYFYLRPNDTIYVEPGKARITSADRWYMLIPALASTLSLLAIIIRR</sequence>
<dbReference type="PANTHER" id="PTHR33619">
    <property type="entry name" value="POLYSACCHARIDE EXPORT PROTEIN GFCE-RELATED"/>
    <property type="match status" value="1"/>
</dbReference>
<feature type="domain" description="Polysaccharide export protein N-terminal" evidence="3">
    <location>
        <begin position="50"/>
        <end position="150"/>
    </location>
</feature>
<dbReference type="Pfam" id="PF02563">
    <property type="entry name" value="Poly_export"/>
    <property type="match status" value="1"/>
</dbReference>
<keyword evidence="2" id="KW-1133">Transmembrane helix</keyword>
<reference evidence="4 5" key="1">
    <citation type="submission" date="2016-10" db="EMBL/GenBank/DDBJ databases">
        <title>Arsenicibacter rosenii gen. nov., sp. nov., an efficient arsenic-methylating bacterium isolated from an arsenic-contaminated paddy soil.</title>
        <authorList>
            <person name="Huang K."/>
        </authorList>
    </citation>
    <scope>NUCLEOTIDE SEQUENCE [LARGE SCALE GENOMIC DNA]</scope>
    <source>
        <strain evidence="4 5">SM-1</strain>
    </source>
</reference>
<evidence type="ECO:0000256" key="1">
    <source>
        <dbReference type="ARBA" id="ARBA00022729"/>
    </source>
</evidence>
<evidence type="ECO:0000256" key="2">
    <source>
        <dbReference type="SAM" id="Phobius"/>
    </source>
</evidence>
<name>A0A1S2VGE4_9BACT</name>
<comment type="caution">
    <text evidence="4">The sequence shown here is derived from an EMBL/GenBank/DDBJ whole genome shotgun (WGS) entry which is preliminary data.</text>
</comment>
<dbReference type="EMBL" id="MORL01000009">
    <property type="protein sequence ID" value="OIN57803.1"/>
    <property type="molecule type" value="Genomic_DNA"/>
</dbReference>
<keyword evidence="2" id="KW-0812">Transmembrane</keyword>
<keyword evidence="4" id="KW-0762">Sugar transport</keyword>
<evidence type="ECO:0000259" key="3">
    <source>
        <dbReference type="Pfam" id="PF02563"/>
    </source>
</evidence>
<dbReference type="PROSITE" id="PS51257">
    <property type="entry name" value="PROKAR_LIPOPROTEIN"/>
    <property type="match status" value="1"/>
</dbReference>
<proteinExistence type="predicted"/>
<keyword evidence="5" id="KW-1185">Reference proteome</keyword>
<evidence type="ECO:0000313" key="5">
    <source>
        <dbReference type="Proteomes" id="UP000181790"/>
    </source>
</evidence>
<keyword evidence="1" id="KW-0732">Signal</keyword>